<proteinExistence type="predicted"/>
<sequence length="111" mass="12489">MSALGIDDIYLALALGKSRLLDQVSPPHPLLQKVSPPGFEFSAKAASGITLEELTCNHHYHTIDHPRAVQNKSLSTKLKIEKFDYCAPWPHYRKGAFYQNMFQGSISFKDN</sequence>
<evidence type="ECO:0000313" key="1">
    <source>
        <dbReference type="EMBL" id="MCD7452271.1"/>
    </source>
</evidence>
<reference evidence="1 2" key="1">
    <citation type="journal article" date="2021" name="BMC Genomics">
        <title>Datura genome reveals duplications of psychoactive alkaloid biosynthetic genes and high mutation rate following tissue culture.</title>
        <authorList>
            <person name="Rajewski A."/>
            <person name="Carter-House D."/>
            <person name="Stajich J."/>
            <person name="Litt A."/>
        </authorList>
    </citation>
    <scope>NUCLEOTIDE SEQUENCE [LARGE SCALE GENOMIC DNA]</scope>
    <source>
        <strain evidence="1">AR-01</strain>
    </source>
</reference>
<accession>A0ABS8RZS7</accession>
<comment type="caution">
    <text evidence="1">The sequence shown here is derived from an EMBL/GenBank/DDBJ whole genome shotgun (WGS) entry which is preliminary data.</text>
</comment>
<name>A0ABS8RZS7_DATST</name>
<dbReference type="Proteomes" id="UP000823775">
    <property type="component" value="Unassembled WGS sequence"/>
</dbReference>
<evidence type="ECO:0000313" key="2">
    <source>
        <dbReference type="Proteomes" id="UP000823775"/>
    </source>
</evidence>
<protein>
    <submittedName>
        <fullName evidence="1">Uncharacterized protein</fullName>
    </submittedName>
</protein>
<dbReference type="EMBL" id="JACEIK010000204">
    <property type="protein sequence ID" value="MCD7452271.1"/>
    <property type="molecule type" value="Genomic_DNA"/>
</dbReference>
<keyword evidence="2" id="KW-1185">Reference proteome</keyword>
<organism evidence="1 2">
    <name type="scientific">Datura stramonium</name>
    <name type="common">Jimsonweed</name>
    <name type="synonym">Common thornapple</name>
    <dbReference type="NCBI Taxonomy" id="4076"/>
    <lineage>
        <taxon>Eukaryota</taxon>
        <taxon>Viridiplantae</taxon>
        <taxon>Streptophyta</taxon>
        <taxon>Embryophyta</taxon>
        <taxon>Tracheophyta</taxon>
        <taxon>Spermatophyta</taxon>
        <taxon>Magnoliopsida</taxon>
        <taxon>eudicotyledons</taxon>
        <taxon>Gunneridae</taxon>
        <taxon>Pentapetalae</taxon>
        <taxon>asterids</taxon>
        <taxon>lamiids</taxon>
        <taxon>Solanales</taxon>
        <taxon>Solanaceae</taxon>
        <taxon>Solanoideae</taxon>
        <taxon>Datureae</taxon>
        <taxon>Datura</taxon>
    </lineage>
</organism>
<gene>
    <name evidence="1" type="ORF">HAX54_016103</name>
</gene>